<evidence type="ECO:0000313" key="3">
    <source>
        <dbReference type="Proteomes" id="UP001159363"/>
    </source>
</evidence>
<comment type="caution">
    <text evidence="2">The sequence shown here is derived from an EMBL/GenBank/DDBJ whole genome shotgun (WGS) entry which is preliminary data.</text>
</comment>
<feature type="region of interest" description="Disordered" evidence="1">
    <location>
        <begin position="802"/>
        <end position="826"/>
    </location>
</feature>
<gene>
    <name evidence="2" type="ORF">PR048_029632</name>
</gene>
<dbReference type="EMBL" id="JARBHB010000013">
    <property type="protein sequence ID" value="KAJ8870609.1"/>
    <property type="molecule type" value="Genomic_DNA"/>
</dbReference>
<evidence type="ECO:0000256" key="1">
    <source>
        <dbReference type="SAM" id="MobiDB-lite"/>
    </source>
</evidence>
<dbReference type="Gene3D" id="3.30.420.10">
    <property type="entry name" value="Ribonuclease H-like superfamily/Ribonuclease H"/>
    <property type="match status" value="1"/>
</dbReference>
<feature type="region of interest" description="Disordered" evidence="1">
    <location>
        <begin position="296"/>
        <end position="333"/>
    </location>
</feature>
<sequence>MASESLSSAKVEFLKVLSFVRAAVAADTLHKPPFTHTHSLSLELVLSARASFCFRKTLPLVLKPAVSTRAALPTCLDTSLDFPSTHCHFDLPPPPSPPRRIIIRSVANSVDFPPDFPDFQLLHTNVHSCCHVVVVVGDFERRFGNTVSALAASRYVGYEVARHVGGSKPLIVLNSSSSFAQPFSVVLTNDAPADEAEASPKLATHRSPRVESDNFHRVLFVSDPPRSQQPSDLTQLQQDDNHVSPTKNTCAHFTVNSLYITIIKNTQIVVERSEEIWAALNSEVLRADEGETRCRLPANHGHSVSEFPNSDWPSEVRDKDTDANNQKKTASRHRTLQSGLRVHFIFSRKSGGPKYKLPVQNVDDSMLQLIRLFPWRQGETALPNLIARWRKLASQVSRRLNSAAAHARVKGDLWQPAGIPQRPPCSEIKAPPDPSSCLVLLWLAPLRVVADGSPQLNNVARAHVKSCSSCSVYLTCSVPESAIENVFHVKDIRGRRCTRQGITLGGGGGVVGVRLLASNVGEPGSIPGGELRVWESCLTMPLVGGFSRGSPVHTPPPQSCHEIPGAAPYSPRITLIGSKDLDVKSRTNLITHSLYGRYTCVEFDLCFTAFGVGPLVFVRGSMNTAVYCNILDNEMLPKLWRFYGMDPCYFQDDNARCHVSRATMQWYADNNVRRLDWPAQSPDLDTIEHLWDELDRRVRRGQNPLLNSWNGCKRNGDESPWMSCKHSDGGGISQGADGMADDIPSPQGTTALDAKKMINDLLRRRSGEAQLSRRYRLVTVLRADEGKVRRVWSSAEMKVRGEREMPEKTRRPMASPRTIPTCKNRGVTRPGIESRFACVGGEHLWKKINCFAGLENVFDPFDLCYTRGDRKPNAHALSSLRLSRGTKSSSRQGRALKTQLANCDVLEDLQREKESATTAGVTCLEALQGEKETATAAIVFVERKNEDAGEGRIATGPEVGRVKGIRIRGSGSCRVKEKGRGWRRNKKCPTGFRRKMKEPKIGRPRYVEFAADNKKQTVYMLTRILTILQIKKNLVALTQNKCNPLGCTVVIGPCCVHRSEEAPAYLATLHHSPLFQLSSFSRKSGLSGHHLTSDLLVRLDSPVYTRASGVRSLAATLESSQCYSTPGYVFPCKSAIGSESSRNMQTNEVRPGLAGDDSVSSDELSHAGLDVYPYAEDGHLGVYARVVQLTCP</sequence>
<keyword evidence="3" id="KW-1185">Reference proteome</keyword>
<proteinExistence type="predicted"/>
<feature type="compositionally biased region" description="Polar residues" evidence="1">
    <location>
        <begin position="225"/>
        <end position="245"/>
    </location>
</feature>
<accession>A0ABQ9GDY0</accession>
<dbReference type="Proteomes" id="UP001159363">
    <property type="component" value="Chromosome 12"/>
</dbReference>
<dbReference type="InterPro" id="IPR036397">
    <property type="entry name" value="RNaseH_sf"/>
</dbReference>
<reference evidence="2 3" key="1">
    <citation type="submission" date="2023-02" db="EMBL/GenBank/DDBJ databases">
        <title>LHISI_Scaffold_Assembly.</title>
        <authorList>
            <person name="Stuart O.P."/>
            <person name="Cleave R."/>
            <person name="Magrath M.J.L."/>
            <person name="Mikheyev A.S."/>
        </authorList>
    </citation>
    <scope>NUCLEOTIDE SEQUENCE [LARGE SCALE GENOMIC DNA]</scope>
    <source>
        <strain evidence="2">Daus_M_001</strain>
        <tissue evidence="2">Leg muscle</tissue>
    </source>
</reference>
<organism evidence="2 3">
    <name type="scientific">Dryococelus australis</name>
    <dbReference type="NCBI Taxonomy" id="614101"/>
    <lineage>
        <taxon>Eukaryota</taxon>
        <taxon>Metazoa</taxon>
        <taxon>Ecdysozoa</taxon>
        <taxon>Arthropoda</taxon>
        <taxon>Hexapoda</taxon>
        <taxon>Insecta</taxon>
        <taxon>Pterygota</taxon>
        <taxon>Neoptera</taxon>
        <taxon>Polyneoptera</taxon>
        <taxon>Phasmatodea</taxon>
        <taxon>Verophasmatodea</taxon>
        <taxon>Anareolatae</taxon>
        <taxon>Phasmatidae</taxon>
        <taxon>Eurycanthinae</taxon>
        <taxon>Dryococelus</taxon>
    </lineage>
</organism>
<name>A0ABQ9GDY0_9NEOP</name>
<evidence type="ECO:0000313" key="2">
    <source>
        <dbReference type="EMBL" id="KAJ8870609.1"/>
    </source>
</evidence>
<feature type="region of interest" description="Disordered" evidence="1">
    <location>
        <begin position="221"/>
        <end position="245"/>
    </location>
</feature>
<protein>
    <submittedName>
        <fullName evidence="2">Uncharacterized protein</fullName>
    </submittedName>
</protein>